<dbReference type="PANTHER" id="PTHR43806:SF11">
    <property type="entry name" value="CEREVISIN-RELATED"/>
    <property type="match status" value="1"/>
</dbReference>
<evidence type="ECO:0000256" key="6">
    <source>
        <dbReference type="RuleBase" id="RU003355"/>
    </source>
</evidence>
<name>A0A921K6F6_9MICC</name>
<dbReference type="InterPro" id="IPR015500">
    <property type="entry name" value="Peptidase_S8_subtilisin-rel"/>
</dbReference>
<dbReference type="RefSeq" id="WP_303901699.1">
    <property type="nucleotide sequence ID" value="NZ_DYXC01000024.1"/>
</dbReference>
<evidence type="ECO:0000256" key="9">
    <source>
        <dbReference type="SAM" id="SignalP"/>
    </source>
</evidence>
<evidence type="ECO:0000256" key="1">
    <source>
        <dbReference type="ARBA" id="ARBA00011073"/>
    </source>
</evidence>
<keyword evidence="9" id="KW-0732">Signal</keyword>
<dbReference type="SUPFAM" id="SSF52743">
    <property type="entry name" value="Subtilisin-like"/>
    <property type="match status" value="1"/>
</dbReference>
<dbReference type="InterPro" id="IPR036852">
    <property type="entry name" value="Peptidase_S8/S53_dom_sf"/>
</dbReference>
<evidence type="ECO:0000256" key="5">
    <source>
        <dbReference type="PROSITE-ProRule" id="PRU01240"/>
    </source>
</evidence>
<comment type="caution">
    <text evidence="11">The sequence shown here is derived from an EMBL/GenBank/DDBJ whole genome shotgun (WGS) entry which is preliminary data.</text>
</comment>
<evidence type="ECO:0000259" key="10">
    <source>
        <dbReference type="Pfam" id="PF00082"/>
    </source>
</evidence>
<dbReference type="Pfam" id="PF00082">
    <property type="entry name" value="Peptidase_S8"/>
    <property type="match status" value="1"/>
</dbReference>
<keyword evidence="4 5" id="KW-0720">Serine protease</keyword>
<evidence type="ECO:0000256" key="7">
    <source>
        <dbReference type="SAM" id="MobiDB-lite"/>
    </source>
</evidence>
<dbReference type="PRINTS" id="PR00723">
    <property type="entry name" value="SUBTILISIN"/>
</dbReference>
<evidence type="ECO:0000313" key="11">
    <source>
        <dbReference type="EMBL" id="HJF13433.1"/>
    </source>
</evidence>
<reference evidence="11" key="2">
    <citation type="submission" date="2021-09" db="EMBL/GenBank/DDBJ databases">
        <authorList>
            <person name="Gilroy R."/>
        </authorList>
    </citation>
    <scope>NUCLEOTIDE SEQUENCE</scope>
    <source>
        <strain evidence="11">ChiHjej13B12-14962</strain>
    </source>
</reference>
<feature type="active site" description="Charge relay system" evidence="5">
    <location>
        <position position="297"/>
    </location>
</feature>
<dbReference type="GO" id="GO:0004252">
    <property type="term" value="F:serine-type endopeptidase activity"/>
    <property type="evidence" value="ECO:0007669"/>
    <property type="project" value="UniProtKB-UniRule"/>
</dbReference>
<feature type="chain" id="PRO_5038140020" evidence="9">
    <location>
        <begin position="25"/>
        <end position="445"/>
    </location>
</feature>
<dbReference type="InterPro" id="IPR050131">
    <property type="entry name" value="Peptidase_S8_subtilisin-like"/>
</dbReference>
<keyword evidence="8" id="KW-0812">Transmembrane</keyword>
<proteinExistence type="inferred from homology"/>
<comment type="similarity">
    <text evidence="1 5 6">Belongs to the peptidase S8 family.</text>
</comment>
<dbReference type="PANTHER" id="PTHR43806">
    <property type="entry name" value="PEPTIDASE S8"/>
    <property type="match status" value="1"/>
</dbReference>
<evidence type="ECO:0000256" key="4">
    <source>
        <dbReference type="ARBA" id="ARBA00022825"/>
    </source>
</evidence>
<reference evidence="11" key="1">
    <citation type="journal article" date="2021" name="PeerJ">
        <title>Extensive microbial diversity within the chicken gut microbiome revealed by metagenomics and culture.</title>
        <authorList>
            <person name="Gilroy R."/>
            <person name="Ravi A."/>
            <person name="Getino M."/>
            <person name="Pursley I."/>
            <person name="Horton D.L."/>
            <person name="Alikhan N.F."/>
            <person name="Baker D."/>
            <person name="Gharbi K."/>
            <person name="Hall N."/>
            <person name="Watson M."/>
            <person name="Adriaenssens E.M."/>
            <person name="Foster-Nyarko E."/>
            <person name="Jarju S."/>
            <person name="Secka A."/>
            <person name="Antonio M."/>
            <person name="Oren A."/>
            <person name="Chaudhuri R.R."/>
            <person name="La Ragione R."/>
            <person name="Hildebrand F."/>
            <person name="Pallen M.J."/>
        </authorList>
    </citation>
    <scope>NUCLEOTIDE SEQUENCE</scope>
    <source>
        <strain evidence="11">ChiHjej13B12-14962</strain>
    </source>
</reference>
<keyword evidence="8" id="KW-1133">Transmembrane helix</keyword>
<dbReference type="EMBL" id="DYXC01000024">
    <property type="protein sequence ID" value="HJF13433.1"/>
    <property type="molecule type" value="Genomic_DNA"/>
</dbReference>
<dbReference type="PROSITE" id="PS51892">
    <property type="entry name" value="SUBTILASE"/>
    <property type="match status" value="1"/>
</dbReference>
<dbReference type="PROSITE" id="PS00137">
    <property type="entry name" value="SUBTILASE_HIS"/>
    <property type="match status" value="1"/>
</dbReference>
<feature type="active site" description="Charge relay system" evidence="5">
    <location>
        <position position="57"/>
    </location>
</feature>
<feature type="domain" description="Peptidase S8/S53" evidence="10">
    <location>
        <begin position="48"/>
        <end position="345"/>
    </location>
</feature>
<feature type="region of interest" description="Disordered" evidence="7">
    <location>
        <begin position="72"/>
        <end position="152"/>
    </location>
</feature>
<gene>
    <name evidence="11" type="ORF">K8V32_01335</name>
</gene>
<keyword evidence="2 5" id="KW-0645">Protease</keyword>
<evidence type="ECO:0000256" key="8">
    <source>
        <dbReference type="SAM" id="Phobius"/>
    </source>
</evidence>
<dbReference type="PROSITE" id="PS00138">
    <property type="entry name" value="SUBTILASE_SER"/>
    <property type="match status" value="1"/>
</dbReference>
<dbReference type="InterPro" id="IPR023827">
    <property type="entry name" value="Peptidase_S8_Asp-AS"/>
</dbReference>
<dbReference type="AlphaFoldDB" id="A0A921K6F6"/>
<sequence length="445" mass="46474">MYKKALAGLAGIALTIILATPAAADTWRDEQYWLDDYGFTTAWETSMGEGVTVGIIDTGIDASHQDLSGQVVGGYDASGTSGTNGTTPMGPDPNHGTMVASLLAGHGHGDPPEDDEDDENTEDDEDKDKDEDEDTAEEEELAPIDEFGTDGILGTAPKAELLSVSVLLDDSAPNVPSVDQQIANGMTWLVDQGADVINISLASSAQDWPESWDDAFLYAEEQDVVVVVAAGNRASGSNVVGAPATIPGVLTVAGLDKEGNASWDASTEGITIGVAAPADPLIGALPDDEYTTWSGTSGAAPLVSGLAALIRAEHPEMSAHQVIQCILETAQDTGEAGQDNLYGRGIVDAAAAVNADVPNVDSNPMGSIAEWITLHRRGEIEDTSSTEDTREVAGPIDYPTDLPVAAQLEDSPTTLQATVVIGFAILLLAVIVLTVLFARQRNRHE</sequence>
<accession>A0A921K6F6</accession>
<feature type="compositionally biased region" description="Acidic residues" evidence="7">
    <location>
        <begin position="112"/>
        <end position="143"/>
    </location>
</feature>
<protein>
    <submittedName>
        <fullName evidence="11">S8 family serine peptidase</fullName>
    </submittedName>
</protein>
<evidence type="ECO:0000256" key="3">
    <source>
        <dbReference type="ARBA" id="ARBA00022801"/>
    </source>
</evidence>
<keyword evidence="3 5" id="KW-0378">Hydrolase</keyword>
<feature type="active site" description="Charge relay system" evidence="5">
    <location>
        <position position="95"/>
    </location>
</feature>
<feature type="compositionally biased region" description="Polar residues" evidence="7">
    <location>
        <begin position="78"/>
        <end position="87"/>
    </location>
</feature>
<dbReference type="InterPro" id="IPR022398">
    <property type="entry name" value="Peptidase_S8_His-AS"/>
</dbReference>
<organism evidence="11 12">
    <name type="scientific">Enteractinococcus helveticum</name>
    <dbReference type="NCBI Taxonomy" id="1837282"/>
    <lineage>
        <taxon>Bacteria</taxon>
        <taxon>Bacillati</taxon>
        <taxon>Actinomycetota</taxon>
        <taxon>Actinomycetes</taxon>
        <taxon>Micrococcales</taxon>
        <taxon>Micrococcaceae</taxon>
    </lineage>
</organism>
<keyword evidence="8" id="KW-0472">Membrane</keyword>
<dbReference type="Gene3D" id="3.40.50.200">
    <property type="entry name" value="Peptidase S8/S53 domain"/>
    <property type="match status" value="1"/>
</dbReference>
<dbReference type="PROSITE" id="PS00136">
    <property type="entry name" value="SUBTILASE_ASP"/>
    <property type="match status" value="1"/>
</dbReference>
<dbReference type="GO" id="GO:0006508">
    <property type="term" value="P:proteolysis"/>
    <property type="evidence" value="ECO:0007669"/>
    <property type="project" value="UniProtKB-KW"/>
</dbReference>
<feature type="transmembrane region" description="Helical" evidence="8">
    <location>
        <begin position="417"/>
        <end position="438"/>
    </location>
</feature>
<dbReference type="InterPro" id="IPR023828">
    <property type="entry name" value="Peptidase_S8_Ser-AS"/>
</dbReference>
<evidence type="ECO:0000313" key="12">
    <source>
        <dbReference type="Proteomes" id="UP000703315"/>
    </source>
</evidence>
<dbReference type="Proteomes" id="UP000703315">
    <property type="component" value="Unassembled WGS sequence"/>
</dbReference>
<feature type="signal peptide" evidence="9">
    <location>
        <begin position="1"/>
        <end position="24"/>
    </location>
</feature>
<evidence type="ECO:0000256" key="2">
    <source>
        <dbReference type="ARBA" id="ARBA00022670"/>
    </source>
</evidence>
<dbReference type="InterPro" id="IPR000209">
    <property type="entry name" value="Peptidase_S8/S53_dom"/>
</dbReference>